<sequence length="98" mass="10641">MARPLLFLTSFLLLLPLLLSSMTFPSVIEARPLHMTPINYGDSNGRFEGFSIGAIKHSGPSYRGGGHSLIRLGKLKVLMKDSGPSPGEGHKYITGNHH</sequence>
<evidence type="ECO:0000313" key="3">
    <source>
        <dbReference type="EMBL" id="RVW61403.1"/>
    </source>
</evidence>
<organism evidence="2 4">
    <name type="scientific">Vitis vinifera</name>
    <name type="common">Grape</name>
    <dbReference type="NCBI Taxonomy" id="29760"/>
    <lineage>
        <taxon>Eukaryota</taxon>
        <taxon>Viridiplantae</taxon>
        <taxon>Streptophyta</taxon>
        <taxon>Embryophyta</taxon>
        <taxon>Tracheophyta</taxon>
        <taxon>Spermatophyta</taxon>
        <taxon>Magnoliopsida</taxon>
        <taxon>eudicotyledons</taxon>
        <taxon>Gunneridae</taxon>
        <taxon>Pentapetalae</taxon>
        <taxon>rosids</taxon>
        <taxon>Vitales</taxon>
        <taxon>Vitaceae</taxon>
        <taxon>Viteae</taxon>
        <taxon>Vitis</taxon>
    </lineage>
</organism>
<reference evidence="2 4" key="1">
    <citation type="journal article" date="2018" name="PLoS Genet.">
        <title>Population sequencing reveals clonal diversity and ancestral inbreeding in the grapevine cultivar Chardonnay.</title>
        <authorList>
            <person name="Roach M.J."/>
            <person name="Johnson D.L."/>
            <person name="Bohlmann J."/>
            <person name="van Vuuren H.J."/>
            <person name="Jones S.J."/>
            <person name="Pretorius I.S."/>
            <person name="Schmidt S.A."/>
            <person name="Borneman A.R."/>
        </authorList>
    </citation>
    <scope>NUCLEOTIDE SEQUENCE [LARGE SCALE GENOMIC DNA]</scope>
    <source>
        <strain evidence="4">cv. Chardonnay</strain>
        <strain evidence="2">I10V1</strain>
        <tissue evidence="2">Leaf</tissue>
    </source>
</reference>
<evidence type="ECO:0000313" key="4">
    <source>
        <dbReference type="Proteomes" id="UP000288805"/>
    </source>
</evidence>
<evidence type="ECO:0000313" key="2">
    <source>
        <dbReference type="EMBL" id="RVW49657.1"/>
    </source>
</evidence>
<dbReference type="EMBL" id="QGNW01000841">
    <property type="protein sequence ID" value="RVW61403.1"/>
    <property type="molecule type" value="Genomic_DNA"/>
</dbReference>
<evidence type="ECO:0000256" key="1">
    <source>
        <dbReference type="SAM" id="SignalP"/>
    </source>
</evidence>
<dbReference type="Proteomes" id="UP000288805">
    <property type="component" value="Unassembled WGS sequence"/>
</dbReference>
<dbReference type="GO" id="GO:0050793">
    <property type="term" value="P:regulation of developmental process"/>
    <property type="evidence" value="ECO:0007669"/>
    <property type="project" value="InterPro"/>
</dbReference>
<feature type="chain" id="PRO_5036108562" evidence="1">
    <location>
        <begin position="31"/>
        <end position="98"/>
    </location>
</feature>
<dbReference type="InterPro" id="IPR044700">
    <property type="entry name" value="PIP2/PIPL1"/>
</dbReference>
<dbReference type="EMBL" id="QGNW01001221">
    <property type="protein sequence ID" value="RVW49657.1"/>
    <property type="molecule type" value="Genomic_DNA"/>
</dbReference>
<gene>
    <name evidence="3" type="ORF">CK203_032058</name>
    <name evidence="2" type="ORF">CK203_076747</name>
</gene>
<dbReference type="PANTHER" id="PTHR34663">
    <property type="entry name" value="OS06G0637400 PROTEIN"/>
    <property type="match status" value="1"/>
</dbReference>
<proteinExistence type="predicted"/>
<dbReference type="GO" id="GO:0045087">
    <property type="term" value="P:innate immune response"/>
    <property type="evidence" value="ECO:0007669"/>
    <property type="project" value="InterPro"/>
</dbReference>
<dbReference type="PANTHER" id="PTHR34663:SF9">
    <property type="entry name" value="OS06G0637400 PROTEIN"/>
    <property type="match status" value="1"/>
</dbReference>
<comment type="caution">
    <text evidence="2">The sequence shown here is derived from an EMBL/GenBank/DDBJ whole genome shotgun (WGS) entry which is preliminary data.</text>
</comment>
<feature type="signal peptide" evidence="1">
    <location>
        <begin position="1"/>
        <end position="30"/>
    </location>
</feature>
<accession>A0A438EPQ9</accession>
<dbReference type="AlphaFoldDB" id="A0A438EPQ9"/>
<dbReference type="OrthoDB" id="1936010at2759"/>
<name>A0A438EPQ9_VITVI</name>
<keyword evidence="1" id="KW-0732">Signal</keyword>
<protein>
    <submittedName>
        <fullName evidence="2">Uncharacterized protein</fullName>
    </submittedName>
</protein>